<dbReference type="RefSeq" id="WP_060791420.1">
    <property type="nucleotide sequence ID" value="NZ_BAAAXK010000001.1"/>
</dbReference>
<evidence type="ECO:0000313" key="7">
    <source>
        <dbReference type="EMBL" id="MDT2982193.1"/>
    </source>
</evidence>
<dbReference type="CDD" id="cd02146">
    <property type="entry name" value="NfsA-like"/>
    <property type="match status" value="1"/>
</dbReference>
<keyword evidence="5" id="KW-0521">NADP</keyword>
<dbReference type="PANTHER" id="PTHR43425">
    <property type="entry name" value="OXYGEN-INSENSITIVE NADPH NITROREDUCTASE"/>
    <property type="match status" value="1"/>
</dbReference>
<accession>A0ABD5FJ46</accession>
<sequence length="246" mass="27242">MNETVSTILNHVSVRKFSEQKLTQEEIKTLVAAAQAASTASYQQSYSIIGVEDPRLMKEIAAVAGNQPFIAEGGHFFVFCADLYRIKKMAEAKGIDLTETLSGIDASIVGAVDASLAAQNLAIAAESMGLGICYIGGVRDAIIEITELLDLPDYVYPVFGIAVGHPIETNEKKPRIPFEGIYHENTYSRNKEDIIHAYDDETKCYYAKRTKTNADRSWSTTAIGSFSRLPRLFMKEYLNQRGLSKR</sequence>
<dbReference type="SUPFAM" id="SSF55469">
    <property type="entry name" value="FMN-dependent nitroreductase-like"/>
    <property type="match status" value="1"/>
</dbReference>
<evidence type="ECO:0000256" key="2">
    <source>
        <dbReference type="ARBA" id="ARBA00022630"/>
    </source>
</evidence>
<evidence type="ECO:0000256" key="5">
    <source>
        <dbReference type="PIRNR" id="PIRNR005426"/>
    </source>
</evidence>
<dbReference type="AlphaFoldDB" id="A0ABD5FJ46"/>
<evidence type="ECO:0000256" key="3">
    <source>
        <dbReference type="ARBA" id="ARBA00022643"/>
    </source>
</evidence>
<keyword evidence="2 5" id="KW-0285">Flavoprotein</keyword>
<evidence type="ECO:0000256" key="1">
    <source>
        <dbReference type="ARBA" id="ARBA00008366"/>
    </source>
</evidence>
<evidence type="ECO:0000259" key="6">
    <source>
        <dbReference type="Pfam" id="PF00881"/>
    </source>
</evidence>
<dbReference type="PIRSF" id="PIRSF005426">
    <property type="entry name" value="Frp"/>
    <property type="match status" value="1"/>
</dbReference>
<feature type="domain" description="Nitroreductase" evidence="6">
    <location>
        <begin position="10"/>
        <end position="165"/>
    </location>
</feature>
<dbReference type="NCBIfam" id="NF008033">
    <property type="entry name" value="PRK10765.1"/>
    <property type="match status" value="1"/>
</dbReference>
<protein>
    <submittedName>
        <fullName evidence="7">Oxygen-insensitive NADPH nitroreductase</fullName>
    </submittedName>
</protein>
<dbReference type="Proteomes" id="UP001253851">
    <property type="component" value="Unassembled WGS sequence"/>
</dbReference>
<gene>
    <name evidence="7" type="primary">nfsA</name>
    <name evidence="7" type="ORF">P7I34_05935</name>
</gene>
<reference evidence="7 8" key="1">
    <citation type="submission" date="2023-03" db="EMBL/GenBank/DDBJ databases">
        <authorList>
            <person name="Shen W."/>
            <person name="Cai J."/>
        </authorList>
    </citation>
    <scope>NUCLEOTIDE SEQUENCE [LARGE SCALE GENOMIC DNA]</scope>
    <source>
        <strain evidence="7 8">B516</strain>
    </source>
</reference>
<evidence type="ECO:0000313" key="8">
    <source>
        <dbReference type="Proteomes" id="UP001253851"/>
    </source>
</evidence>
<dbReference type="GO" id="GO:0016491">
    <property type="term" value="F:oxidoreductase activity"/>
    <property type="evidence" value="ECO:0007669"/>
    <property type="project" value="UniProtKB-UniRule"/>
</dbReference>
<dbReference type="InterPro" id="IPR000415">
    <property type="entry name" value="Nitroreductase-like"/>
</dbReference>
<evidence type="ECO:0000256" key="4">
    <source>
        <dbReference type="ARBA" id="ARBA00023002"/>
    </source>
</evidence>
<proteinExistence type="inferred from homology"/>
<keyword evidence="4 5" id="KW-0560">Oxidoreductase</keyword>
<keyword evidence="3 5" id="KW-0288">FMN</keyword>
<dbReference type="PANTHER" id="PTHR43425:SF3">
    <property type="entry name" value="NADPH-DEPENDENT OXIDOREDUCTASE"/>
    <property type="match status" value="1"/>
</dbReference>
<dbReference type="EMBL" id="JARQDZ010000002">
    <property type="protein sequence ID" value="MDT2982193.1"/>
    <property type="molecule type" value="Genomic_DNA"/>
</dbReference>
<dbReference type="InterPro" id="IPR029479">
    <property type="entry name" value="Nitroreductase"/>
</dbReference>
<dbReference type="Pfam" id="PF00881">
    <property type="entry name" value="Nitroreductase"/>
    <property type="match status" value="1"/>
</dbReference>
<name>A0ABD5FJ46_ENTCA</name>
<dbReference type="Gene3D" id="3.40.109.10">
    <property type="entry name" value="NADH Oxidase"/>
    <property type="match status" value="1"/>
</dbReference>
<comment type="caution">
    <text evidence="7">The sequence shown here is derived from an EMBL/GenBank/DDBJ whole genome shotgun (WGS) entry which is preliminary data.</text>
</comment>
<organism evidence="7 8">
    <name type="scientific">Enterococcus casseliflavus</name>
    <name type="common">Enterococcus flavescens</name>
    <dbReference type="NCBI Taxonomy" id="37734"/>
    <lineage>
        <taxon>Bacteria</taxon>
        <taxon>Bacillati</taxon>
        <taxon>Bacillota</taxon>
        <taxon>Bacilli</taxon>
        <taxon>Lactobacillales</taxon>
        <taxon>Enterococcaceae</taxon>
        <taxon>Enterococcus</taxon>
    </lineage>
</organism>
<dbReference type="InterPro" id="IPR016446">
    <property type="entry name" value="Flavin_OxRdtase_Frp"/>
</dbReference>
<comment type="similarity">
    <text evidence="1 5">Belongs to the flavin oxidoreductase frp family.</text>
</comment>